<keyword evidence="5" id="KW-0547">Nucleotide-binding</keyword>
<keyword evidence="9 11" id="KW-0472">Membrane</keyword>
<protein>
    <submittedName>
        <fullName evidence="15">Peptidase domain-containing ABC transporter</fullName>
    </submittedName>
</protein>
<evidence type="ECO:0000256" key="1">
    <source>
        <dbReference type="ARBA" id="ARBA00004651"/>
    </source>
</evidence>
<dbReference type="GO" id="GO:0016887">
    <property type="term" value="F:ATP hydrolysis activity"/>
    <property type="evidence" value="ECO:0007669"/>
    <property type="project" value="InterPro"/>
</dbReference>
<dbReference type="SUPFAM" id="SSF90123">
    <property type="entry name" value="ABC transporter transmembrane region"/>
    <property type="match status" value="1"/>
</dbReference>
<dbReference type="InterPro" id="IPR039421">
    <property type="entry name" value="Type_1_exporter"/>
</dbReference>
<dbReference type="InterPro" id="IPR011527">
    <property type="entry name" value="ABC1_TM_dom"/>
</dbReference>
<dbReference type="InterPro" id="IPR003593">
    <property type="entry name" value="AAA+_ATPase"/>
</dbReference>
<evidence type="ECO:0000256" key="3">
    <source>
        <dbReference type="ARBA" id="ARBA00022475"/>
    </source>
</evidence>
<gene>
    <name evidence="15" type="ORF">FKG94_08015</name>
</gene>
<organism evidence="15 16">
    <name type="scientific">Exilibacterium tricleocarpae</name>
    <dbReference type="NCBI Taxonomy" id="2591008"/>
    <lineage>
        <taxon>Bacteria</taxon>
        <taxon>Pseudomonadati</taxon>
        <taxon>Pseudomonadota</taxon>
        <taxon>Gammaproteobacteria</taxon>
        <taxon>Cellvibrionales</taxon>
        <taxon>Cellvibrionaceae</taxon>
        <taxon>Exilibacterium</taxon>
    </lineage>
</organism>
<dbReference type="GO" id="GO:0005524">
    <property type="term" value="F:ATP binding"/>
    <property type="evidence" value="ECO:0007669"/>
    <property type="project" value="UniProtKB-KW"/>
</dbReference>
<dbReference type="PROSITE" id="PS50929">
    <property type="entry name" value="ABC_TM1F"/>
    <property type="match status" value="1"/>
</dbReference>
<keyword evidence="16" id="KW-1185">Reference proteome</keyword>
<evidence type="ECO:0000259" key="14">
    <source>
        <dbReference type="PROSITE" id="PS50990"/>
    </source>
</evidence>
<keyword evidence="2" id="KW-0813">Transport</keyword>
<dbReference type="Proteomes" id="UP000319732">
    <property type="component" value="Unassembled WGS sequence"/>
</dbReference>
<keyword evidence="4 11" id="KW-0812">Transmembrane</keyword>
<dbReference type="InterPro" id="IPR005074">
    <property type="entry name" value="Peptidase_C39"/>
</dbReference>
<dbReference type="PROSITE" id="PS50893">
    <property type="entry name" value="ABC_TRANSPORTER_2"/>
    <property type="match status" value="1"/>
</dbReference>
<feature type="domain" description="ABC transporter" evidence="12">
    <location>
        <begin position="490"/>
        <end position="726"/>
    </location>
</feature>
<keyword evidence="6" id="KW-0067">ATP-binding</keyword>
<feature type="transmembrane region" description="Helical" evidence="11">
    <location>
        <begin position="211"/>
        <end position="231"/>
    </location>
</feature>
<evidence type="ECO:0000256" key="6">
    <source>
        <dbReference type="ARBA" id="ARBA00022840"/>
    </source>
</evidence>
<dbReference type="GO" id="GO:0043213">
    <property type="term" value="P:bacteriocin transport"/>
    <property type="evidence" value="ECO:0007669"/>
    <property type="project" value="UniProtKB-KW"/>
</dbReference>
<reference evidence="15 16" key="1">
    <citation type="submission" date="2019-06" db="EMBL/GenBank/DDBJ databases">
        <title>Whole genome sequence for Cellvibrionaceae sp. R142.</title>
        <authorList>
            <person name="Wang G."/>
        </authorList>
    </citation>
    <scope>NUCLEOTIDE SEQUENCE [LARGE SCALE GENOMIC DNA]</scope>
    <source>
        <strain evidence="15 16">R142</strain>
    </source>
</reference>
<dbReference type="FunFam" id="3.40.50.300:FF:000299">
    <property type="entry name" value="ABC transporter ATP-binding protein/permease"/>
    <property type="match status" value="1"/>
</dbReference>
<dbReference type="Pfam" id="PF00664">
    <property type="entry name" value="ABC_membrane"/>
    <property type="match status" value="1"/>
</dbReference>
<keyword evidence="3" id="KW-1003">Cell membrane</keyword>
<name>A0A545TZL7_9GAMM</name>
<dbReference type="SMART" id="SM00382">
    <property type="entry name" value="AAA"/>
    <property type="match status" value="1"/>
</dbReference>
<dbReference type="Gene3D" id="3.90.70.10">
    <property type="entry name" value="Cysteine proteinases"/>
    <property type="match status" value="1"/>
</dbReference>
<dbReference type="GO" id="GO:0034040">
    <property type="term" value="F:ATPase-coupled lipid transmembrane transporter activity"/>
    <property type="evidence" value="ECO:0007669"/>
    <property type="project" value="TreeGrafter"/>
</dbReference>
<evidence type="ECO:0000256" key="4">
    <source>
        <dbReference type="ARBA" id="ARBA00022692"/>
    </source>
</evidence>
<feature type="domain" description="ABC transmembrane type-1" evidence="13">
    <location>
        <begin position="178"/>
        <end position="457"/>
    </location>
</feature>
<keyword evidence="7" id="KW-0653">Protein transport</keyword>
<comment type="caution">
    <text evidence="15">The sequence shown here is derived from an EMBL/GenBank/DDBJ whole genome shotgun (WGS) entry which is preliminary data.</text>
</comment>
<evidence type="ECO:0000256" key="7">
    <source>
        <dbReference type="ARBA" id="ARBA00022927"/>
    </source>
</evidence>
<dbReference type="PANTHER" id="PTHR24221">
    <property type="entry name" value="ATP-BINDING CASSETTE SUB-FAMILY B"/>
    <property type="match status" value="1"/>
</dbReference>
<keyword evidence="8 11" id="KW-1133">Transmembrane helix</keyword>
<feature type="transmembrane region" description="Helical" evidence="11">
    <location>
        <begin position="290"/>
        <end position="310"/>
    </location>
</feature>
<dbReference type="PANTHER" id="PTHR24221:SF654">
    <property type="entry name" value="ATP-BINDING CASSETTE SUB-FAMILY B MEMBER 6"/>
    <property type="match status" value="1"/>
</dbReference>
<evidence type="ECO:0000313" key="16">
    <source>
        <dbReference type="Proteomes" id="UP000319732"/>
    </source>
</evidence>
<evidence type="ECO:0000256" key="5">
    <source>
        <dbReference type="ARBA" id="ARBA00022741"/>
    </source>
</evidence>
<feature type="transmembrane region" description="Helical" evidence="11">
    <location>
        <begin position="316"/>
        <end position="333"/>
    </location>
</feature>
<dbReference type="PROSITE" id="PS50990">
    <property type="entry name" value="PEPTIDASE_C39"/>
    <property type="match status" value="1"/>
</dbReference>
<dbReference type="Gene3D" id="3.40.50.300">
    <property type="entry name" value="P-loop containing nucleotide triphosphate hydrolases"/>
    <property type="match status" value="1"/>
</dbReference>
<dbReference type="GO" id="GO:0006508">
    <property type="term" value="P:proteolysis"/>
    <property type="evidence" value="ECO:0007669"/>
    <property type="project" value="InterPro"/>
</dbReference>
<feature type="transmembrane region" description="Helical" evidence="11">
    <location>
        <begin position="422"/>
        <end position="445"/>
    </location>
</feature>
<dbReference type="EMBL" id="VHSG01000007">
    <property type="protein sequence ID" value="TQV82662.1"/>
    <property type="molecule type" value="Genomic_DNA"/>
</dbReference>
<feature type="domain" description="Peptidase C39" evidence="14">
    <location>
        <begin position="14"/>
        <end position="133"/>
    </location>
</feature>
<dbReference type="GO" id="GO:0015031">
    <property type="term" value="P:protein transport"/>
    <property type="evidence" value="ECO:0007669"/>
    <property type="project" value="UniProtKB-KW"/>
</dbReference>
<evidence type="ECO:0000256" key="11">
    <source>
        <dbReference type="SAM" id="Phobius"/>
    </source>
</evidence>
<evidence type="ECO:0000256" key="8">
    <source>
        <dbReference type="ARBA" id="ARBA00022989"/>
    </source>
</evidence>
<evidence type="ECO:0000259" key="12">
    <source>
        <dbReference type="PROSITE" id="PS50893"/>
    </source>
</evidence>
<evidence type="ECO:0000259" key="13">
    <source>
        <dbReference type="PROSITE" id="PS50929"/>
    </source>
</evidence>
<evidence type="ECO:0000256" key="2">
    <source>
        <dbReference type="ARBA" id="ARBA00022448"/>
    </source>
</evidence>
<dbReference type="InterPro" id="IPR036640">
    <property type="entry name" value="ABC1_TM_sf"/>
</dbReference>
<evidence type="ECO:0000256" key="9">
    <source>
        <dbReference type="ARBA" id="ARBA00023136"/>
    </source>
</evidence>
<dbReference type="Pfam" id="PF03412">
    <property type="entry name" value="Peptidase_C39"/>
    <property type="match status" value="1"/>
</dbReference>
<feature type="transmembrane region" description="Helical" evidence="11">
    <location>
        <begin position="174"/>
        <end position="196"/>
    </location>
</feature>
<dbReference type="GO" id="GO:0140359">
    <property type="term" value="F:ABC-type transporter activity"/>
    <property type="evidence" value="ECO:0007669"/>
    <property type="project" value="InterPro"/>
</dbReference>
<sequence>MFKDKIKGFPYIQQPSENECGTTCLAMIFKYYGYYDVRTFLSQKAQVNIEGIDLYTLSELAEGFGFESDGYQIHYDNLPDITLPCIAHYRGNHFVVIYKVSSTQVWIADPAIGRYTESKKEFQSHWNGIILALEPTTEIFQHNELTELADIVRKKRQDIISRFYLSHFRSAKKLLLQVLAATLFLQLLGLALPFFTQTIIDQALVNDNKKLLYAILAGMVTVFFSQVLITYGRNILVIQFAVTFERNFFSRFFDHFMRLKQSYFDRHRRESFITLFQENLKVRQALNPTILEGVIDFAFVGTYLAALYYYSLTIGLVATAFAVLYLLLTVIFFPKLRDLENLVFAENIETMGQFLDTLLGIQTVRLLGIEKIKFWRWKNKYTRALNKVLETEKLYINVSTLLDGIYYLSQAAIYWLGAYLAFSGTITIGAYIAIITIYVIVINALKRVTQLGFMFTDLSVSFERLNDVLIEDEVDNSLENKVMLTEPIHMRLENVYFKYHPQQEHYALDNINLDIPPGQFVGVVGRNGSGKTTLVRLLTKLYDDYEGKILFNQCELRNTVSSQVHKKVAIIPQDIYLFDGTLRENIIYGNMEATDEEVLEAVAWAELLDFVEDQYLRLNVRIGQGGIGLSGGQRLKVAFARLFLSNPDVIILDEASSALDMETEKVIMSRLMERFKGKTILSIAHRLHTLKTADTILVIDKGAIVEQGSHQQLLARQGQYHNLVNTYINY</sequence>
<dbReference type="SUPFAM" id="SSF52540">
    <property type="entry name" value="P-loop containing nucleoside triphosphate hydrolases"/>
    <property type="match status" value="1"/>
</dbReference>
<proteinExistence type="predicted"/>
<comment type="subcellular location">
    <subcellularLocation>
        <location evidence="1">Cell membrane</location>
        <topology evidence="1">Multi-pass membrane protein</topology>
    </subcellularLocation>
</comment>
<evidence type="ECO:0000256" key="10">
    <source>
        <dbReference type="ARBA" id="ARBA00043264"/>
    </source>
</evidence>
<dbReference type="GO" id="GO:0005886">
    <property type="term" value="C:plasma membrane"/>
    <property type="evidence" value="ECO:0007669"/>
    <property type="project" value="UniProtKB-SubCell"/>
</dbReference>
<dbReference type="InterPro" id="IPR003439">
    <property type="entry name" value="ABC_transporter-like_ATP-bd"/>
</dbReference>
<dbReference type="RefSeq" id="WP_142903678.1">
    <property type="nucleotide sequence ID" value="NZ_ML660090.1"/>
</dbReference>
<feature type="transmembrane region" description="Helical" evidence="11">
    <location>
        <begin position="394"/>
        <end position="416"/>
    </location>
</feature>
<keyword evidence="10" id="KW-0080">Bacteriocin transport</keyword>
<dbReference type="Gene3D" id="1.20.1560.10">
    <property type="entry name" value="ABC transporter type 1, transmembrane domain"/>
    <property type="match status" value="1"/>
</dbReference>
<dbReference type="InterPro" id="IPR027417">
    <property type="entry name" value="P-loop_NTPase"/>
</dbReference>
<dbReference type="CDD" id="cd18568">
    <property type="entry name" value="ABC_6TM_HetC_like"/>
    <property type="match status" value="1"/>
</dbReference>
<evidence type="ECO:0000313" key="15">
    <source>
        <dbReference type="EMBL" id="TQV82662.1"/>
    </source>
</evidence>
<dbReference type="AlphaFoldDB" id="A0A545TZL7"/>
<dbReference type="GO" id="GO:0008233">
    <property type="term" value="F:peptidase activity"/>
    <property type="evidence" value="ECO:0007669"/>
    <property type="project" value="InterPro"/>
</dbReference>
<accession>A0A545TZL7</accession>
<dbReference type="OrthoDB" id="9806127at2"/>
<dbReference type="Pfam" id="PF00005">
    <property type="entry name" value="ABC_tran"/>
    <property type="match status" value="1"/>
</dbReference>